<keyword evidence="2" id="KW-0813">Transport</keyword>
<dbReference type="PANTHER" id="PTHR43820">
    <property type="entry name" value="HIGH-AFFINITY BRANCHED-CHAIN AMINO ACID TRANSPORT ATP-BINDING PROTEIN LIVF"/>
    <property type="match status" value="1"/>
</dbReference>
<evidence type="ECO:0000313" key="8">
    <source>
        <dbReference type="EMBL" id="MFC3225973.1"/>
    </source>
</evidence>
<feature type="domain" description="Cyclic nucleotide-binding" evidence="6">
    <location>
        <begin position="221"/>
        <end position="262"/>
    </location>
</feature>
<dbReference type="PROSITE" id="PS50893">
    <property type="entry name" value="ABC_TRANSPORTER_2"/>
    <property type="match status" value="1"/>
</dbReference>
<name>A0ABV7KUF6_9PROT</name>
<reference evidence="9" key="1">
    <citation type="journal article" date="2019" name="Int. J. Syst. Evol. Microbiol.">
        <title>The Global Catalogue of Microorganisms (GCM) 10K type strain sequencing project: providing services to taxonomists for standard genome sequencing and annotation.</title>
        <authorList>
            <consortium name="The Broad Institute Genomics Platform"/>
            <consortium name="The Broad Institute Genome Sequencing Center for Infectious Disease"/>
            <person name="Wu L."/>
            <person name="Ma J."/>
        </authorList>
    </citation>
    <scope>NUCLEOTIDE SEQUENCE [LARGE SCALE GENOMIC DNA]</scope>
    <source>
        <strain evidence="9">KCTC 42964</strain>
    </source>
</reference>
<keyword evidence="4 8" id="KW-0067">ATP-binding</keyword>
<evidence type="ECO:0000256" key="3">
    <source>
        <dbReference type="ARBA" id="ARBA00022741"/>
    </source>
</evidence>
<organism evidence="8 9">
    <name type="scientific">Marinibaculum pumilum</name>
    <dbReference type="NCBI Taxonomy" id="1766165"/>
    <lineage>
        <taxon>Bacteria</taxon>
        <taxon>Pseudomonadati</taxon>
        <taxon>Pseudomonadota</taxon>
        <taxon>Alphaproteobacteria</taxon>
        <taxon>Rhodospirillales</taxon>
        <taxon>Rhodospirillaceae</taxon>
        <taxon>Marinibaculum</taxon>
    </lineage>
</organism>
<dbReference type="PROSITE" id="PS00211">
    <property type="entry name" value="ABC_TRANSPORTER_1"/>
    <property type="match status" value="1"/>
</dbReference>
<sequence length="262" mass="28191">MTAPAEGVPAAAAPEGGSLTLEVEGLVSGYGRVTILHGVSLDMQAGHNIGLFGPNGHGKTTLLRTVSGLLRARSGRVRFQGRDITNAKPRQIVALGLIHVAQGNQIFPDLTIQEALKLGAYTPRARAAEAANQERIYEIFPRLKERRRQQIRTLSGGERQMASIGVGLMGDPKALILDEPTLGLAPRIKEELAAAIRTISDAGMPLVVVEQDVEFLMELTDQLYMINHGEVAAQIRPGEQIDHEEIMAMYFGTGGNVGETVL</sequence>
<dbReference type="SUPFAM" id="SSF52540">
    <property type="entry name" value="P-loop containing nucleoside triphosphate hydrolases"/>
    <property type="match status" value="1"/>
</dbReference>
<dbReference type="PANTHER" id="PTHR43820:SF4">
    <property type="entry name" value="HIGH-AFFINITY BRANCHED-CHAIN AMINO ACID TRANSPORT ATP-BINDING PROTEIN LIVF"/>
    <property type="match status" value="1"/>
</dbReference>
<dbReference type="EMBL" id="JBHRTR010000005">
    <property type="protein sequence ID" value="MFC3225973.1"/>
    <property type="molecule type" value="Genomic_DNA"/>
</dbReference>
<dbReference type="InterPro" id="IPR017871">
    <property type="entry name" value="ABC_transporter-like_CS"/>
</dbReference>
<evidence type="ECO:0000256" key="4">
    <source>
        <dbReference type="ARBA" id="ARBA00022840"/>
    </source>
</evidence>
<keyword evidence="5" id="KW-0029">Amino-acid transport</keyword>
<dbReference type="InterPro" id="IPR027417">
    <property type="entry name" value="P-loop_NTPase"/>
</dbReference>
<dbReference type="GO" id="GO:0005524">
    <property type="term" value="F:ATP binding"/>
    <property type="evidence" value="ECO:0007669"/>
    <property type="project" value="UniProtKB-KW"/>
</dbReference>
<dbReference type="Pfam" id="PF00005">
    <property type="entry name" value="ABC_tran"/>
    <property type="match status" value="1"/>
</dbReference>
<evidence type="ECO:0000259" key="6">
    <source>
        <dbReference type="PROSITE" id="PS50042"/>
    </source>
</evidence>
<gene>
    <name evidence="8" type="ORF">ACFOGJ_01940</name>
</gene>
<comment type="similarity">
    <text evidence="1">Belongs to the ABC transporter superfamily.</text>
</comment>
<evidence type="ECO:0000256" key="5">
    <source>
        <dbReference type="ARBA" id="ARBA00022970"/>
    </source>
</evidence>
<evidence type="ECO:0000256" key="2">
    <source>
        <dbReference type="ARBA" id="ARBA00022448"/>
    </source>
</evidence>
<dbReference type="InterPro" id="IPR052156">
    <property type="entry name" value="BCAA_Transport_ATP-bd_LivF"/>
</dbReference>
<evidence type="ECO:0000259" key="7">
    <source>
        <dbReference type="PROSITE" id="PS50893"/>
    </source>
</evidence>
<dbReference type="InterPro" id="IPR003593">
    <property type="entry name" value="AAA+_ATPase"/>
</dbReference>
<dbReference type="Gene3D" id="3.40.50.300">
    <property type="entry name" value="P-loop containing nucleotide triphosphate hydrolases"/>
    <property type="match status" value="1"/>
</dbReference>
<proteinExistence type="inferred from homology"/>
<dbReference type="CDD" id="cd03224">
    <property type="entry name" value="ABC_TM1139_LivF_branched"/>
    <property type="match status" value="1"/>
</dbReference>
<keyword evidence="3" id="KW-0547">Nucleotide-binding</keyword>
<dbReference type="PROSITE" id="PS50042">
    <property type="entry name" value="CNMP_BINDING_3"/>
    <property type="match status" value="1"/>
</dbReference>
<dbReference type="Proteomes" id="UP001595528">
    <property type="component" value="Unassembled WGS sequence"/>
</dbReference>
<keyword evidence="9" id="KW-1185">Reference proteome</keyword>
<dbReference type="InterPro" id="IPR000595">
    <property type="entry name" value="cNMP-bd_dom"/>
</dbReference>
<feature type="domain" description="ABC transporter" evidence="7">
    <location>
        <begin position="21"/>
        <end position="253"/>
    </location>
</feature>
<evidence type="ECO:0000256" key="1">
    <source>
        <dbReference type="ARBA" id="ARBA00005417"/>
    </source>
</evidence>
<dbReference type="RefSeq" id="WP_379897717.1">
    <property type="nucleotide sequence ID" value="NZ_JBHRTR010000005.1"/>
</dbReference>
<protein>
    <submittedName>
        <fullName evidence="8">ABC transporter ATP-binding protein</fullName>
    </submittedName>
</protein>
<dbReference type="SMART" id="SM00382">
    <property type="entry name" value="AAA"/>
    <property type="match status" value="1"/>
</dbReference>
<accession>A0ABV7KUF6</accession>
<comment type="caution">
    <text evidence="8">The sequence shown here is derived from an EMBL/GenBank/DDBJ whole genome shotgun (WGS) entry which is preliminary data.</text>
</comment>
<evidence type="ECO:0000313" key="9">
    <source>
        <dbReference type="Proteomes" id="UP001595528"/>
    </source>
</evidence>
<dbReference type="InterPro" id="IPR003439">
    <property type="entry name" value="ABC_transporter-like_ATP-bd"/>
</dbReference>